<feature type="region of interest" description="Disordered" evidence="1">
    <location>
        <begin position="202"/>
        <end position="229"/>
    </location>
</feature>
<evidence type="ECO:0000313" key="2">
    <source>
        <dbReference type="EMBL" id="ATG56024.1"/>
    </source>
</evidence>
<reference evidence="2 3" key="1">
    <citation type="journal article" date="2014" name="Int. J. Syst. Evol. Microbiol.">
        <title>Brachybacterium ginsengisoli sp. nov., isolated from soil of a ginseng field.</title>
        <authorList>
            <person name="Hoang V.A."/>
            <person name="Kim Y.J."/>
            <person name="Nguyen N.L."/>
            <person name="Yang D.C."/>
        </authorList>
    </citation>
    <scope>NUCLEOTIDE SEQUENCE [LARGE SCALE GENOMIC DNA]</scope>
    <source>
        <strain evidence="2 3">DCY80</strain>
    </source>
</reference>
<evidence type="ECO:0000313" key="3">
    <source>
        <dbReference type="Proteomes" id="UP000217889"/>
    </source>
</evidence>
<feature type="region of interest" description="Disordered" evidence="1">
    <location>
        <begin position="260"/>
        <end position="281"/>
    </location>
</feature>
<dbReference type="Proteomes" id="UP000217889">
    <property type="component" value="Chromosome"/>
</dbReference>
<organism evidence="2 3">
    <name type="scientific">Brachybacterium ginsengisoli</name>
    <dbReference type="NCBI Taxonomy" id="1331682"/>
    <lineage>
        <taxon>Bacteria</taxon>
        <taxon>Bacillati</taxon>
        <taxon>Actinomycetota</taxon>
        <taxon>Actinomycetes</taxon>
        <taxon>Micrococcales</taxon>
        <taxon>Dermabacteraceae</taxon>
        <taxon>Brachybacterium</taxon>
    </lineage>
</organism>
<protein>
    <submittedName>
        <fullName evidence="2">Uncharacterized protein</fullName>
    </submittedName>
</protein>
<dbReference type="KEGG" id="bgg:CFK41_15495"/>
<gene>
    <name evidence="2" type="ORF">CFK41_15495</name>
</gene>
<dbReference type="OrthoDB" id="4791734at2"/>
<keyword evidence="3" id="KW-1185">Reference proteome</keyword>
<proteinExistence type="predicted"/>
<sequence>MVQIYTFRERLAALPATVRRRAESSSLQATVVADARAVDPGIPRDADAGHVERAARRLLRRAAQDEFAREGVARVPLPPEDIGRAELRRADVPGDARFHAFVEDVLSAVDIVPSPLERDDAVALRDARGSSDAYGLSPEVASDLASYLLCRAHVLGEGTESLEEHLAQQAEQIRGDIRAVLVRQVRVPLELKVARDRHARVQRGEVEDEFASPTGGPGDEDATAEERADFGRRARAAFEFAQTEAGRAAFGALRTGAEKAYERYGSTRTPSRNPPRKPPRP</sequence>
<dbReference type="RefSeq" id="WP_096800484.1">
    <property type="nucleotide sequence ID" value="NZ_CP023564.1"/>
</dbReference>
<accession>A0A291H0Y2</accession>
<name>A0A291H0Y2_9MICO</name>
<dbReference type="EMBL" id="CP023564">
    <property type="protein sequence ID" value="ATG56024.1"/>
    <property type="molecule type" value="Genomic_DNA"/>
</dbReference>
<evidence type="ECO:0000256" key="1">
    <source>
        <dbReference type="SAM" id="MobiDB-lite"/>
    </source>
</evidence>
<dbReference type="AlphaFoldDB" id="A0A291H0Y2"/>